<dbReference type="InterPro" id="IPR018497">
    <property type="entry name" value="Peptidase_M13_C"/>
</dbReference>
<evidence type="ECO:0000256" key="8">
    <source>
        <dbReference type="SAM" id="Phobius"/>
    </source>
</evidence>
<dbReference type="Proteomes" id="UP000828236">
    <property type="component" value="Unassembled WGS sequence"/>
</dbReference>
<dbReference type="Pfam" id="PF01431">
    <property type="entry name" value="Peptidase_M13"/>
    <property type="match status" value="1"/>
</dbReference>
<dbReference type="GO" id="GO:0005886">
    <property type="term" value="C:plasma membrane"/>
    <property type="evidence" value="ECO:0007669"/>
    <property type="project" value="TreeGrafter"/>
</dbReference>
<keyword evidence="3" id="KW-0645">Protease</keyword>
<comment type="cofactor">
    <cofactor evidence="1">
        <name>Zn(2+)</name>
        <dbReference type="ChEBI" id="CHEBI:29105"/>
    </cofactor>
</comment>
<dbReference type="PANTHER" id="PTHR11733">
    <property type="entry name" value="ZINC METALLOPROTEASE FAMILY M13 NEPRILYSIN-RELATED"/>
    <property type="match status" value="1"/>
</dbReference>
<dbReference type="GO" id="GO:0046872">
    <property type="term" value="F:metal ion binding"/>
    <property type="evidence" value="ECO:0007669"/>
    <property type="project" value="UniProtKB-KW"/>
</dbReference>
<dbReference type="SUPFAM" id="SSF55486">
    <property type="entry name" value="Metalloproteases ('zincins'), catalytic domain"/>
    <property type="match status" value="1"/>
</dbReference>
<dbReference type="InterPro" id="IPR024079">
    <property type="entry name" value="MetalloPept_cat_dom_sf"/>
</dbReference>
<dbReference type="PROSITE" id="PS51885">
    <property type="entry name" value="NEPRILYSIN"/>
    <property type="match status" value="1"/>
</dbReference>
<evidence type="ECO:0000256" key="3">
    <source>
        <dbReference type="ARBA" id="ARBA00022670"/>
    </source>
</evidence>
<name>A0A9D4P1X0_DERFA</name>
<evidence type="ECO:0000313" key="11">
    <source>
        <dbReference type="EMBL" id="KAH7643241.1"/>
    </source>
</evidence>
<evidence type="ECO:0000256" key="6">
    <source>
        <dbReference type="ARBA" id="ARBA00022833"/>
    </source>
</evidence>
<dbReference type="Pfam" id="PF05649">
    <property type="entry name" value="Peptidase_M13_N"/>
    <property type="match status" value="1"/>
</dbReference>
<evidence type="ECO:0000259" key="9">
    <source>
        <dbReference type="Pfam" id="PF01431"/>
    </source>
</evidence>
<dbReference type="InterPro" id="IPR000718">
    <property type="entry name" value="Peptidase_M13"/>
</dbReference>
<dbReference type="Gene3D" id="3.40.390.10">
    <property type="entry name" value="Collagenase (Catalytic Domain)"/>
    <property type="match status" value="1"/>
</dbReference>
<accession>A0A9D4P1X0</accession>
<proteinExistence type="inferred from homology"/>
<keyword evidence="5" id="KW-0378">Hydrolase</keyword>
<dbReference type="InterPro" id="IPR008753">
    <property type="entry name" value="Peptidase_M13_N"/>
</dbReference>
<feature type="domain" description="Peptidase M13 C-terminal" evidence="9">
    <location>
        <begin position="1197"/>
        <end position="1402"/>
    </location>
</feature>
<sequence length="1403" mass="161446">MAKELHVDRNLINVNFDSYRLQSNVQWDIKSLPFESIYGRLQTLELEQNDYSFVHVSMASNINNLFYDRISSSDRMYFITEQGSIIGIDHCGYKFNKLFQIPDYKRLSSYASIAFLSELFVVIAHSKRFDLNRFTTDLLIIERNFSNELWTLKTIAHFNGLNANNKFQQSSHMYLFNTGGSISNSLSIFSIILGSIIKHEKDSSDIINNNQFKSCFCSSLHWLTLDRQKWTIQNYRQLIENGMKSDWPKYVAISDDNNLIVISNGRMKFLNIIIDSILQETIDENDEISIAQKFDTGDMVNRKPDQHDNIFDNNRLELEDCDLQDFYDRLIMTVFKNETGDIQNEFDLTSHQWICTIPNNSGEYRLPFFVIRHDVDAFIYEINNGDGQYEPKHVGVFDAFGYIQASRTEKRFITIIPNNNNGDGIQMIQWPYAVIVESIDKLSIYWKNNNNNQSSSSSSSLNNNGNHTIVQLLQRQHSDNQQRNDDMIQGLFASSNLSIIFVLTDNCVCMTGNSNNSIIMSNTNNHTTSSSTMAGHNNNNDDNHYNIGHYHQSQNEDVINLNDHQHQHHFIGSTTTSASSFPSGIHNDSHHHINNNDGHRLEHFAKFRNPPWWNRRTRLERLLCAVTAITLMMCVAMSITLAMVRYQRQQQQQQDTTSNTEHGPFTSIVSHNHYHHQSASPTAQQLVNRENQKAKLSVIDSPSLSIPSSSSSSTSVNRIFEKQDVCLTQGCVRAASELITNMNENVSPCDDFYQFACGGWIKNQVIPDDRTTVSVFSLLQDELNHKLRVLVESKGTPEEPEFFDSMRNMYRSCLNLTAIEKAGDTPLHLALKRFGGWPVVVGQNWNGSNFNWIDILIKFRELGFSHDILIDLSVTPDFRNNTRHIIDLDQTSLGMPDRNYYNNGLNDSSVAAYYKLMVDSAVFLGANRTIAEKEMLDALQFETTLAAYCLPREERRNMSSLYNKMNIHQIRQLAPNIHWEKYFDSLLGIKITDQDEVIVNVPKFLTQLDDLLQRTDKKLLANYMMWRVALQSLPMLGKRWRELLQEFNTVVTGQAREEPRWEQCISSLTNSLGISLSSLYVRHHFKGNSKERALEMVDYIHREFMKILDRVEWMDDQTRQRARDKALAIRPYIGYPNELLNNTEIESFYKGLKFVKDDYFSNVQTLRKWSTDLAFGYLRKLNKKGDWRKHGKSAVVNAYYNIIENSIEFPAGILQGAFFSSDRPNYLNFGAIGFVIGHEITHGFDDKGRQFDKNGNNVNWWEPETDKSFKERTKCIIEQYGNYTVPENGLKVNGVNTQGENIADNGGIKEAFRAYQEYVKDNGEEPSLPGLKYTPKQLFWISAANIWCGKYRPEVLRLRLQAGSHSPAQFRVIGTVSNLEEFGETFGCPPGSPMRPAKKCSVW</sequence>
<feature type="domain" description="Peptidase M13 N-terminal" evidence="10">
    <location>
        <begin position="748"/>
        <end position="1136"/>
    </location>
</feature>
<evidence type="ECO:0000256" key="7">
    <source>
        <dbReference type="ARBA" id="ARBA00023049"/>
    </source>
</evidence>
<evidence type="ECO:0000256" key="5">
    <source>
        <dbReference type="ARBA" id="ARBA00022801"/>
    </source>
</evidence>
<feature type="transmembrane region" description="Helical" evidence="8">
    <location>
        <begin position="107"/>
        <end position="126"/>
    </location>
</feature>
<dbReference type="PRINTS" id="PR00786">
    <property type="entry name" value="NEPRILYSIN"/>
</dbReference>
<dbReference type="PANTHER" id="PTHR11733:SF224">
    <property type="entry name" value="NEPRILYSIN-2"/>
    <property type="match status" value="1"/>
</dbReference>
<reference evidence="11" key="1">
    <citation type="submission" date="2020-06" db="EMBL/GenBank/DDBJ databases">
        <authorList>
            <person name="Ji K."/>
            <person name="Li J."/>
        </authorList>
    </citation>
    <scope>NUCLEOTIDE SEQUENCE</scope>
    <source>
        <strain evidence="11">JKM2019</strain>
        <tissue evidence="11">Whole body</tissue>
    </source>
</reference>
<dbReference type="CDD" id="cd08662">
    <property type="entry name" value="M13"/>
    <property type="match status" value="1"/>
</dbReference>
<keyword evidence="6" id="KW-0862">Zinc</keyword>
<evidence type="ECO:0000259" key="10">
    <source>
        <dbReference type="Pfam" id="PF05649"/>
    </source>
</evidence>
<organism evidence="11">
    <name type="scientific">Dermatophagoides farinae</name>
    <name type="common">American house dust mite</name>
    <dbReference type="NCBI Taxonomy" id="6954"/>
    <lineage>
        <taxon>Eukaryota</taxon>
        <taxon>Metazoa</taxon>
        <taxon>Ecdysozoa</taxon>
        <taxon>Arthropoda</taxon>
        <taxon>Chelicerata</taxon>
        <taxon>Arachnida</taxon>
        <taxon>Acari</taxon>
        <taxon>Acariformes</taxon>
        <taxon>Sarcoptiformes</taxon>
        <taxon>Astigmata</taxon>
        <taxon>Psoroptidia</taxon>
        <taxon>Analgoidea</taxon>
        <taxon>Pyroglyphidae</taxon>
        <taxon>Dermatophagoidinae</taxon>
        <taxon>Dermatophagoides</taxon>
    </lineage>
</organism>
<feature type="transmembrane region" description="Helical" evidence="8">
    <location>
        <begin position="174"/>
        <end position="197"/>
    </location>
</feature>
<dbReference type="GO" id="GO:0016485">
    <property type="term" value="P:protein processing"/>
    <property type="evidence" value="ECO:0007669"/>
    <property type="project" value="TreeGrafter"/>
</dbReference>
<keyword evidence="8" id="KW-0812">Transmembrane</keyword>
<protein>
    <submittedName>
        <fullName evidence="11">Membrane metallo-endopeptidase-like 1</fullName>
    </submittedName>
</protein>
<reference evidence="11" key="2">
    <citation type="journal article" date="2021" name="World Allergy Organ. J.">
        <title>Chromosome-level assembly of Dermatophagoides farinae genome and transcriptome reveals two novel allergens Der f 37 and Der f 39.</title>
        <authorList>
            <person name="Chen J."/>
            <person name="Cai Z."/>
            <person name="Fan D."/>
            <person name="Hu J."/>
            <person name="Hou Y."/>
            <person name="He Y."/>
            <person name="Zhang Z."/>
            <person name="Zhao Z."/>
            <person name="Gao P."/>
            <person name="Hu W."/>
            <person name="Sun J."/>
            <person name="Li J."/>
            <person name="Ji K."/>
        </authorList>
    </citation>
    <scope>NUCLEOTIDE SEQUENCE</scope>
    <source>
        <strain evidence="11">JKM2019</strain>
    </source>
</reference>
<comment type="caution">
    <text evidence="11">The sequence shown here is derived from an EMBL/GenBank/DDBJ whole genome shotgun (WGS) entry which is preliminary data.</text>
</comment>
<dbReference type="InterPro" id="IPR042089">
    <property type="entry name" value="Peptidase_M13_dom_2"/>
</dbReference>
<evidence type="ECO:0000256" key="2">
    <source>
        <dbReference type="ARBA" id="ARBA00007357"/>
    </source>
</evidence>
<keyword evidence="4" id="KW-0479">Metal-binding</keyword>
<comment type="similarity">
    <text evidence="2">Belongs to the peptidase M13 family.</text>
</comment>
<dbReference type="EMBL" id="SDOV01000003">
    <property type="protein sequence ID" value="KAH7643241.1"/>
    <property type="molecule type" value="Genomic_DNA"/>
</dbReference>
<dbReference type="Gene3D" id="1.10.1380.10">
    <property type="entry name" value="Neutral endopeptidase , domain2"/>
    <property type="match status" value="1"/>
</dbReference>
<feature type="transmembrane region" description="Helical" evidence="8">
    <location>
        <begin position="622"/>
        <end position="644"/>
    </location>
</feature>
<dbReference type="GO" id="GO:0004222">
    <property type="term" value="F:metalloendopeptidase activity"/>
    <property type="evidence" value="ECO:0007669"/>
    <property type="project" value="InterPro"/>
</dbReference>
<keyword evidence="8" id="KW-1133">Transmembrane helix</keyword>
<keyword evidence="7" id="KW-0482">Metalloprotease</keyword>
<gene>
    <name evidence="11" type="ORF">HUG17_9932</name>
</gene>
<evidence type="ECO:0000256" key="4">
    <source>
        <dbReference type="ARBA" id="ARBA00022723"/>
    </source>
</evidence>
<keyword evidence="8" id="KW-0472">Membrane</keyword>
<evidence type="ECO:0000256" key="1">
    <source>
        <dbReference type="ARBA" id="ARBA00001947"/>
    </source>
</evidence>